<evidence type="ECO:0000259" key="3">
    <source>
        <dbReference type="PROSITE" id="PS51186"/>
    </source>
</evidence>
<dbReference type="PANTHER" id="PTHR43420:SF31">
    <property type="entry name" value="ACETYLTRANSFERASE"/>
    <property type="match status" value="1"/>
</dbReference>
<reference evidence="4 5" key="1">
    <citation type="submission" date="2016-12" db="EMBL/GenBank/DDBJ databases">
        <title>The whole genome sequencing and assembly of Bacillus cohnii DSM 6307T strain.</title>
        <authorList>
            <person name="Lee Y.-J."/>
            <person name="Yi H."/>
            <person name="Bahn Y.-S."/>
            <person name="Kim J.F."/>
            <person name="Lee D.-W."/>
        </authorList>
    </citation>
    <scope>NUCLEOTIDE SEQUENCE [LARGE SCALE GENOMIC DNA]</scope>
    <source>
        <strain evidence="4 5">DSM 6307</strain>
    </source>
</reference>
<gene>
    <name evidence="4" type="ORF">BC6307_08005</name>
</gene>
<dbReference type="KEGG" id="bcoh:BC6307_08005"/>
<dbReference type="Proteomes" id="UP000215224">
    <property type="component" value="Chromosome"/>
</dbReference>
<dbReference type="InterPro" id="IPR050680">
    <property type="entry name" value="YpeA/RimI_acetyltransf"/>
</dbReference>
<keyword evidence="1 4" id="KW-0808">Transferase</keyword>
<evidence type="ECO:0000256" key="1">
    <source>
        <dbReference type="ARBA" id="ARBA00022679"/>
    </source>
</evidence>
<dbReference type="EMBL" id="CP018866">
    <property type="protein sequence ID" value="AST91225.1"/>
    <property type="molecule type" value="Genomic_DNA"/>
</dbReference>
<evidence type="ECO:0000256" key="2">
    <source>
        <dbReference type="ARBA" id="ARBA00023315"/>
    </source>
</evidence>
<keyword evidence="2" id="KW-0012">Acyltransferase</keyword>
<sequence>MNELHFIKDYKNDKKLRKSFNELATKVFGINFEEWYTLGFWSERYLPFSYVNEGKVVANVSVNVLGFVINGEKKRALQIGTVMTHPDYRNKGVSASLMNKVLKEYEDKYDYMYLFANQTVLNFYPKFGFKPVNEYQYSMNYSPSNVDTTGIRKLNGTNVDDLHFIYQFASKRVPVSQTFGTENTQSILMFHCMYVFHQDIYYLEREDAIVIYKKDKNQIDIFDIITKNAVDIDAILSKICDEETTKIVFHYTPDYQGIHTERNIANGSDVLFVRENDNNHFPLQMKHPVTSQA</sequence>
<feature type="domain" description="N-acetyltransferase" evidence="3">
    <location>
        <begin position="14"/>
        <end position="144"/>
    </location>
</feature>
<dbReference type="GO" id="GO:0016747">
    <property type="term" value="F:acyltransferase activity, transferring groups other than amino-acyl groups"/>
    <property type="evidence" value="ECO:0007669"/>
    <property type="project" value="InterPro"/>
</dbReference>
<dbReference type="Pfam" id="PF13527">
    <property type="entry name" value="Acetyltransf_9"/>
    <property type="match status" value="1"/>
</dbReference>
<dbReference type="Gene3D" id="3.40.630.30">
    <property type="match status" value="1"/>
</dbReference>
<dbReference type="STRING" id="1314751.GCA_001591425_00440"/>
<dbReference type="SUPFAM" id="SSF55729">
    <property type="entry name" value="Acyl-CoA N-acyltransferases (Nat)"/>
    <property type="match status" value="1"/>
</dbReference>
<evidence type="ECO:0000313" key="5">
    <source>
        <dbReference type="Proteomes" id="UP000215224"/>
    </source>
</evidence>
<proteinExistence type="predicted"/>
<name>A0A223KNY5_9BACI</name>
<accession>A0A223KNY5</accession>
<dbReference type="InterPro" id="IPR016181">
    <property type="entry name" value="Acyl_CoA_acyltransferase"/>
</dbReference>
<evidence type="ECO:0000313" key="4">
    <source>
        <dbReference type="EMBL" id="AST91225.1"/>
    </source>
</evidence>
<dbReference type="InterPro" id="IPR000182">
    <property type="entry name" value="GNAT_dom"/>
</dbReference>
<dbReference type="AlphaFoldDB" id="A0A223KNY5"/>
<dbReference type="RefSeq" id="WP_066411484.1">
    <property type="nucleotide sequence ID" value="NZ_CP018866.1"/>
</dbReference>
<dbReference type="PANTHER" id="PTHR43420">
    <property type="entry name" value="ACETYLTRANSFERASE"/>
    <property type="match status" value="1"/>
</dbReference>
<dbReference type="PROSITE" id="PS51186">
    <property type="entry name" value="GNAT"/>
    <property type="match status" value="1"/>
</dbReference>
<keyword evidence="5" id="KW-1185">Reference proteome</keyword>
<dbReference type="CDD" id="cd04301">
    <property type="entry name" value="NAT_SF"/>
    <property type="match status" value="1"/>
</dbReference>
<protein>
    <submittedName>
        <fullName evidence="4">GNAT family N-acetyltransferase</fullName>
    </submittedName>
</protein>
<organism evidence="4 5">
    <name type="scientific">Sutcliffiella cohnii</name>
    <dbReference type="NCBI Taxonomy" id="33932"/>
    <lineage>
        <taxon>Bacteria</taxon>
        <taxon>Bacillati</taxon>
        <taxon>Bacillota</taxon>
        <taxon>Bacilli</taxon>
        <taxon>Bacillales</taxon>
        <taxon>Bacillaceae</taxon>
        <taxon>Sutcliffiella</taxon>
    </lineage>
</organism>